<evidence type="ECO:0000313" key="3">
    <source>
        <dbReference type="Proteomes" id="UP000220702"/>
    </source>
</evidence>
<keyword evidence="1" id="KW-0812">Transmembrane</keyword>
<keyword evidence="1" id="KW-1133">Transmembrane helix</keyword>
<dbReference type="EMBL" id="NVNL01000005">
    <property type="protein sequence ID" value="PEA91282.1"/>
    <property type="molecule type" value="Genomic_DNA"/>
</dbReference>
<evidence type="ECO:0000256" key="1">
    <source>
        <dbReference type="SAM" id="Phobius"/>
    </source>
</evidence>
<sequence length="62" mass="7202">MGVVPHAHQPKESKYPKTRKLTFPDENVQFFVLGMLQNISLIAMCLYPYRFVNYGTMTISYS</sequence>
<organism evidence="2 3">
    <name type="scientific">Bacillus thuringiensis</name>
    <dbReference type="NCBI Taxonomy" id="1428"/>
    <lineage>
        <taxon>Bacteria</taxon>
        <taxon>Bacillati</taxon>
        <taxon>Bacillota</taxon>
        <taxon>Bacilli</taxon>
        <taxon>Bacillales</taxon>
        <taxon>Bacillaceae</taxon>
        <taxon>Bacillus</taxon>
        <taxon>Bacillus cereus group</taxon>
    </lineage>
</organism>
<comment type="caution">
    <text evidence="2">The sequence shown here is derived from an EMBL/GenBank/DDBJ whole genome shotgun (WGS) entry which is preliminary data.</text>
</comment>
<dbReference type="AlphaFoldDB" id="A0A9X6TSH0"/>
<protein>
    <submittedName>
        <fullName evidence="2">Uncharacterized protein</fullName>
    </submittedName>
</protein>
<evidence type="ECO:0000313" key="2">
    <source>
        <dbReference type="EMBL" id="PEA91282.1"/>
    </source>
</evidence>
<dbReference type="Proteomes" id="UP000220702">
    <property type="component" value="Unassembled WGS sequence"/>
</dbReference>
<name>A0A9X6TSH0_BACTU</name>
<keyword evidence="1" id="KW-0472">Membrane</keyword>
<proteinExistence type="predicted"/>
<accession>A0A9X6TSH0</accession>
<feature type="transmembrane region" description="Helical" evidence="1">
    <location>
        <begin position="28"/>
        <end position="49"/>
    </location>
</feature>
<gene>
    <name evidence="2" type="ORF">CON71_04400</name>
</gene>
<reference evidence="2 3" key="1">
    <citation type="submission" date="2017-09" db="EMBL/GenBank/DDBJ databases">
        <title>Large-scale bioinformatics analysis of Bacillus genomes uncovers conserved roles of natural products in bacterial physiology.</title>
        <authorList>
            <consortium name="Agbiome Team Llc"/>
            <person name="Bleich R.M."/>
            <person name="Grubbs K.J."/>
            <person name="Santa Maria K.C."/>
            <person name="Allen S.E."/>
            <person name="Farag S."/>
            <person name="Shank E.A."/>
            <person name="Bowers A."/>
        </authorList>
    </citation>
    <scope>NUCLEOTIDE SEQUENCE [LARGE SCALE GENOMIC DNA]</scope>
    <source>
        <strain evidence="2 3">AFS089089</strain>
    </source>
</reference>